<dbReference type="EMBL" id="QGHB01000001">
    <property type="protein sequence ID" value="PWK90400.1"/>
    <property type="molecule type" value="Genomic_DNA"/>
</dbReference>
<reference evidence="1 2" key="1">
    <citation type="submission" date="2018-05" db="EMBL/GenBank/DDBJ databases">
        <title>Genomic Encyclopedia of Type Strains, Phase IV (KMG-IV): sequencing the most valuable type-strain genomes for metagenomic binning, comparative biology and taxonomic classification.</title>
        <authorList>
            <person name="Goeker M."/>
        </authorList>
    </citation>
    <scope>NUCLEOTIDE SEQUENCE [LARGE SCALE GENOMIC DNA]</scope>
    <source>
        <strain evidence="1 2">DSM 45480</strain>
    </source>
</reference>
<protein>
    <submittedName>
        <fullName evidence="1">Uncharacterized protein</fullName>
    </submittedName>
</protein>
<comment type="caution">
    <text evidence="1">The sequence shown here is derived from an EMBL/GenBank/DDBJ whole genome shotgun (WGS) entry which is preliminary data.</text>
</comment>
<dbReference type="PANTHER" id="PTHR22683:SF1">
    <property type="entry name" value="TYPE VII SECRETION SYSTEM PROTEIN ESSC"/>
    <property type="match status" value="1"/>
</dbReference>
<evidence type="ECO:0000313" key="1">
    <source>
        <dbReference type="EMBL" id="PWK90400.1"/>
    </source>
</evidence>
<dbReference type="AlphaFoldDB" id="A0A316IC50"/>
<accession>A0A316IC50</accession>
<dbReference type="SUPFAM" id="SSF52540">
    <property type="entry name" value="P-loop containing nucleoside triphosphate hydrolases"/>
    <property type="match status" value="2"/>
</dbReference>
<dbReference type="Proteomes" id="UP000246005">
    <property type="component" value="Unassembled WGS sequence"/>
</dbReference>
<dbReference type="Gene3D" id="3.40.50.300">
    <property type="entry name" value="P-loop containing nucleotide triphosphate hydrolases"/>
    <property type="match status" value="3"/>
</dbReference>
<gene>
    <name evidence="1" type="ORF">C8D88_101416</name>
</gene>
<dbReference type="RefSeq" id="WP_109629363.1">
    <property type="nucleotide sequence ID" value="NZ_QGHB01000001.1"/>
</dbReference>
<sequence>MIRNFAVVGPWQAARDRLTAALAAAPDMAVYRIGRGADPLPVSATFDPSDQPGCRSLLDWFERGAPSGAVLLVDDWRLCFEQDPGLDRVVEWIAAFGPSRGVQVVVTARDWNDLPDRLRRQLHGEATDFLALHGVDTDLGNKYQRHDLKAAVGVDERGWPVYLDISVDGDGLTGTYLGPHRGQKLLSALLGLMVTHSPEDLNFGFFDMRNTGIFDGLSAAPHVSFALKSEDEDELFERFQEGLAGELDRRQQLVHTKGRCRNFTDYQERLDAGDDLDPLAALLICVDSAEVLIERHPGFQNVLEALTRAGRVLGIHLLYSGDVFPAQLPFKIPEWPSATPPYDFAEWAEMLPHALAGSAPPAHQIVLPPLHKSYADLTLEMLPPGALGLVDKPFEQRRDVLVPGFTEELRHGAIVGKPGTGKSTTLRTLATVLGDDLARCQLLDGPGEPLDPQRHIVVTARSWDQVPPFIRNSLAFGIEFRLDDPATSLVDARQAARVPDRPGFCLSVPHRLHAQIALP</sequence>
<proteinExistence type="predicted"/>
<dbReference type="InterPro" id="IPR027417">
    <property type="entry name" value="P-loop_NTPase"/>
</dbReference>
<evidence type="ECO:0000313" key="2">
    <source>
        <dbReference type="Proteomes" id="UP000246005"/>
    </source>
</evidence>
<organism evidence="1 2">
    <name type="scientific">Lentzea atacamensis</name>
    <dbReference type="NCBI Taxonomy" id="531938"/>
    <lineage>
        <taxon>Bacteria</taxon>
        <taxon>Bacillati</taxon>
        <taxon>Actinomycetota</taxon>
        <taxon>Actinomycetes</taxon>
        <taxon>Pseudonocardiales</taxon>
        <taxon>Pseudonocardiaceae</taxon>
        <taxon>Lentzea</taxon>
    </lineage>
</organism>
<name>A0A316IC50_9PSEU</name>
<dbReference type="PANTHER" id="PTHR22683">
    <property type="entry name" value="SPORULATION PROTEIN RELATED"/>
    <property type="match status" value="1"/>
</dbReference>
<dbReference type="InterPro" id="IPR050206">
    <property type="entry name" value="FtsK/SpoIIIE/SftA"/>
</dbReference>